<evidence type="ECO:0000313" key="1">
    <source>
        <dbReference type="EMBL" id="MBX63933.1"/>
    </source>
</evidence>
<dbReference type="EMBL" id="GGEC01083449">
    <property type="protein sequence ID" value="MBX63933.1"/>
    <property type="molecule type" value="Transcribed_RNA"/>
</dbReference>
<reference evidence="1" key="1">
    <citation type="submission" date="2018-02" db="EMBL/GenBank/DDBJ databases">
        <title>Rhizophora mucronata_Transcriptome.</title>
        <authorList>
            <person name="Meera S.P."/>
            <person name="Sreeshan A."/>
            <person name="Augustine A."/>
        </authorList>
    </citation>
    <scope>NUCLEOTIDE SEQUENCE</scope>
    <source>
        <tissue evidence="1">Leaf</tissue>
    </source>
</reference>
<organism evidence="1">
    <name type="scientific">Rhizophora mucronata</name>
    <name type="common">Asiatic mangrove</name>
    <dbReference type="NCBI Taxonomy" id="61149"/>
    <lineage>
        <taxon>Eukaryota</taxon>
        <taxon>Viridiplantae</taxon>
        <taxon>Streptophyta</taxon>
        <taxon>Embryophyta</taxon>
        <taxon>Tracheophyta</taxon>
        <taxon>Spermatophyta</taxon>
        <taxon>Magnoliopsida</taxon>
        <taxon>eudicotyledons</taxon>
        <taxon>Gunneridae</taxon>
        <taxon>Pentapetalae</taxon>
        <taxon>rosids</taxon>
        <taxon>fabids</taxon>
        <taxon>Malpighiales</taxon>
        <taxon>Rhizophoraceae</taxon>
        <taxon>Rhizophora</taxon>
    </lineage>
</organism>
<proteinExistence type="predicted"/>
<protein>
    <submittedName>
        <fullName evidence="1">Uncharacterized protein</fullName>
    </submittedName>
</protein>
<name>A0A2P2QAG6_RHIMU</name>
<accession>A0A2P2QAG6</accession>
<dbReference type="AlphaFoldDB" id="A0A2P2QAG6"/>
<sequence>MTEKRDPVFKANAKTTQYSKGTKLGKIHAKCSTYKNGIGRPVHHITSLLVLTYSMVLSSSFSSI</sequence>